<protein>
    <submittedName>
        <fullName evidence="7">Peroxisomal membrane protein 11E</fullName>
    </submittedName>
</protein>
<proteinExistence type="inferred from homology"/>
<dbReference type="GeneID" id="25741474"/>
<evidence type="ECO:0000256" key="5">
    <source>
        <dbReference type="ARBA" id="ARBA00023140"/>
    </source>
</evidence>
<evidence type="ECO:0000256" key="6">
    <source>
        <dbReference type="SAM" id="Phobius"/>
    </source>
</evidence>
<name>A0A0D2M7L4_9CHLO</name>
<keyword evidence="6" id="KW-0812">Transmembrane</keyword>
<dbReference type="EMBL" id="KK101870">
    <property type="protein sequence ID" value="KIY99364.1"/>
    <property type="molecule type" value="Genomic_DNA"/>
</dbReference>
<dbReference type="PANTHER" id="PTHR12652">
    <property type="entry name" value="PEROXISOMAL BIOGENESIS FACTOR 11"/>
    <property type="match status" value="1"/>
</dbReference>
<dbReference type="KEGG" id="mng:MNEG_8598"/>
<feature type="transmembrane region" description="Helical" evidence="6">
    <location>
        <begin position="204"/>
        <end position="221"/>
    </location>
</feature>
<keyword evidence="6" id="KW-1133">Transmembrane helix</keyword>
<evidence type="ECO:0000256" key="4">
    <source>
        <dbReference type="ARBA" id="ARBA00023136"/>
    </source>
</evidence>
<evidence type="ECO:0000256" key="1">
    <source>
        <dbReference type="ARBA" id="ARBA00004585"/>
    </source>
</evidence>
<sequence>MLDRQQCNDGLQVIKGFCAKADGKDKLTALVQYACLFASAGEPGNLKKVQASVTAARKVFRIMRPLESLTPLLVDPGFPGKQAWQLEAIQKLKDILMAVYFAADHVVWAYQIGLVSDKAVGERFQKLSLWGWALGSACTIVLEAVAIAEAAAPRRDGEGDAEWAKRQQTAKAEINGRLLVLFHALVQAGTAAGLLQVVAMRPRTVGLLGTVASAINCYFLLPAMPKRTPKPTAAAAAAAAGAGLPSAVDASGKLIPKMA</sequence>
<evidence type="ECO:0000256" key="2">
    <source>
        <dbReference type="ARBA" id="ARBA00008194"/>
    </source>
</evidence>
<dbReference type="GO" id="GO:0016559">
    <property type="term" value="P:peroxisome fission"/>
    <property type="evidence" value="ECO:0007669"/>
    <property type="project" value="InterPro"/>
</dbReference>
<dbReference type="OrthoDB" id="411017at2759"/>
<dbReference type="InterPro" id="IPR008733">
    <property type="entry name" value="PEX11"/>
</dbReference>
<keyword evidence="5" id="KW-0576">Peroxisome</keyword>
<organism evidence="7 8">
    <name type="scientific">Monoraphidium neglectum</name>
    <dbReference type="NCBI Taxonomy" id="145388"/>
    <lineage>
        <taxon>Eukaryota</taxon>
        <taxon>Viridiplantae</taxon>
        <taxon>Chlorophyta</taxon>
        <taxon>core chlorophytes</taxon>
        <taxon>Chlorophyceae</taxon>
        <taxon>CS clade</taxon>
        <taxon>Sphaeropleales</taxon>
        <taxon>Selenastraceae</taxon>
        <taxon>Monoraphidium</taxon>
    </lineage>
</organism>
<feature type="transmembrane region" description="Helical" evidence="6">
    <location>
        <begin position="178"/>
        <end position="198"/>
    </location>
</feature>
<keyword evidence="8" id="KW-1185">Reference proteome</keyword>
<reference evidence="7 8" key="1">
    <citation type="journal article" date="2013" name="BMC Genomics">
        <title>Reconstruction of the lipid metabolism for the microalga Monoraphidium neglectum from its genome sequence reveals characteristics suitable for biofuel production.</title>
        <authorList>
            <person name="Bogen C."/>
            <person name="Al-Dilaimi A."/>
            <person name="Albersmeier A."/>
            <person name="Wichmann J."/>
            <person name="Grundmann M."/>
            <person name="Rupp O."/>
            <person name="Lauersen K.J."/>
            <person name="Blifernez-Klassen O."/>
            <person name="Kalinowski J."/>
            <person name="Goesmann A."/>
            <person name="Mussgnug J.H."/>
            <person name="Kruse O."/>
        </authorList>
    </citation>
    <scope>NUCLEOTIDE SEQUENCE [LARGE SCALE GENOMIC DNA]</scope>
    <source>
        <strain evidence="7 8">SAG 48.87</strain>
    </source>
</reference>
<dbReference type="GO" id="GO:0005778">
    <property type="term" value="C:peroxisomal membrane"/>
    <property type="evidence" value="ECO:0007669"/>
    <property type="project" value="UniProtKB-SubCell"/>
</dbReference>
<keyword evidence="4 6" id="KW-0472">Membrane</keyword>
<comment type="similarity">
    <text evidence="2">Belongs to the peroxin-11 family.</text>
</comment>
<evidence type="ECO:0000256" key="3">
    <source>
        <dbReference type="ARBA" id="ARBA00022593"/>
    </source>
</evidence>
<dbReference type="AlphaFoldDB" id="A0A0D2M7L4"/>
<dbReference type="PANTHER" id="PTHR12652:SF50">
    <property type="entry name" value="PEROXIN 11"/>
    <property type="match status" value="1"/>
</dbReference>
<gene>
    <name evidence="7" type="ORF">MNEG_8598</name>
</gene>
<dbReference type="GO" id="GO:0044375">
    <property type="term" value="P:regulation of peroxisome size"/>
    <property type="evidence" value="ECO:0007669"/>
    <property type="project" value="UniProtKB-ARBA"/>
</dbReference>
<dbReference type="Proteomes" id="UP000054498">
    <property type="component" value="Unassembled WGS sequence"/>
</dbReference>
<evidence type="ECO:0000313" key="8">
    <source>
        <dbReference type="Proteomes" id="UP000054498"/>
    </source>
</evidence>
<dbReference type="STRING" id="145388.A0A0D2M7L4"/>
<evidence type="ECO:0000313" key="7">
    <source>
        <dbReference type="EMBL" id="KIY99364.1"/>
    </source>
</evidence>
<comment type="subcellular location">
    <subcellularLocation>
        <location evidence="1">Peroxisome membrane</location>
        <topology evidence="1">Multi-pass membrane protein</topology>
    </subcellularLocation>
</comment>
<accession>A0A0D2M7L4</accession>
<dbReference type="GO" id="GO:0042802">
    <property type="term" value="F:identical protein binding"/>
    <property type="evidence" value="ECO:0007669"/>
    <property type="project" value="UniProtKB-ARBA"/>
</dbReference>
<dbReference type="RefSeq" id="XP_013898384.1">
    <property type="nucleotide sequence ID" value="XM_014042930.1"/>
</dbReference>
<dbReference type="Pfam" id="PF05648">
    <property type="entry name" value="PEX11"/>
    <property type="match status" value="1"/>
</dbReference>
<keyword evidence="3" id="KW-0962">Peroxisome biogenesis</keyword>